<reference evidence="3" key="1">
    <citation type="submission" date="2021-11" db="EMBL/GenBank/DDBJ databases">
        <authorList>
            <consortium name="Genoscope - CEA"/>
            <person name="William W."/>
        </authorList>
    </citation>
    <scope>NUCLEOTIDE SEQUENCE</scope>
</reference>
<dbReference type="Gene3D" id="2.120.10.80">
    <property type="entry name" value="Kelch-type beta propeller"/>
    <property type="match status" value="2"/>
</dbReference>
<keyword evidence="2" id="KW-0677">Repeat</keyword>
<dbReference type="AlphaFoldDB" id="A0A8J2SQ63"/>
<dbReference type="EMBL" id="CAKKNE010000003">
    <property type="protein sequence ID" value="CAH0371352.1"/>
    <property type="molecule type" value="Genomic_DNA"/>
</dbReference>
<organism evidence="3 4">
    <name type="scientific">Pelagomonas calceolata</name>
    <dbReference type="NCBI Taxonomy" id="35677"/>
    <lineage>
        <taxon>Eukaryota</taxon>
        <taxon>Sar</taxon>
        <taxon>Stramenopiles</taxon>
        <taxon>Ochrophyta</taxon>
        <taxon>Pelagophyceae</taxon>
        <taxon>Pelagomonadales</taxon>
        <taxon>Pelagomonadaceae</taxon>
        <taxon>Pelagomonas</taxon>
    </lineage>
</organism>
<name>A0A8J2SQ63_9STRA</name>
<dbReference type="Pfam" id="PF24681">
    <property type="entry name" value="Kelch_KLHDC2_KLHL20_DRC7"/>
    <property type="match status" value="1"/>
</dbReference>
<sequence length="675" mass="72261">MLRSALRASAATLGLAIFVDVPSKNQPHALKLKRADAAGATYRGVAANATQSSLRNFQLSLDAVFAPCDEATFAALKGAYGGWSASRSAVAWEAGREFRLSDLLPPLAQALCGRRFTPTTSGDVLCNANCWGFAYSVLEAAAAPSDSVTVSAGAHGDAWAALVAVTDRVQSTLEQGHDLLGEQRNAALAPGDVLMLWHQNTGEERYLDHVAILVDDDLYLEKAGSGAETPFRLIDWDGLVASWPPAVFEWDWRRRKQGIAVPPAREAFGSRLAPKGARAEALAVAPYAGTEQLSWVKTLDEPLTMDRGRAALPPAAFEAAAFAVVDGADPSREPTKAEVREAKWTPLSVDGPVPLGRVPAAACVFGGGLYIFGGETDDTRPWVPIPNRYLNDVWRLDLRSGRWEELSPDGAEDAPDPRVCAAAVASESVWKSTSESDAGEIVMYGGLVRRGGDHVTVDDMWTFSPATRRWTRREATGGPGPLTGHAACRLRGDRALVFGGARPEAEHSNETWVLDLKTCVWTRRSTGPAARDFHLLLPAREGVLMWGGVDDGAWRYCVETDAWTKAADLPYLSGRAGVVLKDGTVVAFGGMDVAQGVAAYGSDVLVRRGAAFGAVDAEAAPPGRCFPALAAAPDGSVYMFGGYRRVDGEPQERLGDVWRLELRPAPPRTTTPPYD</sequence>
<dbReference type="InterPro" id="IPR015915">
    <property type="entry name" value="Kelch-typ_b-propeller"/>
</dbReference>
<comment type="caution">
    <text evidence="3">The sequence shown here is derived from an EMBL/GenBank/DDBJ whole genome shotgun (WGS) entry which is preliminary data.</text>
</comment>
<keyword evidence="1" id="KW-0880">Kelch repeat</keyword>
<dbReference type="Proteomes" id="UP000789595">
    <property type="component" value="Unassembled WGS sequence"/>
</dbReference>
<accession>A0A8J2SQ63</accession>
<dbReference type="SUPFAM" id="SSF117281">
    <property type="entry name" value="Kelch motif"/>
    <property type="match status" value="2"/>
</dbReference>
<proteinExistence type="predicted"/>
<dbReference type="OrthoDB" id="49891at2759"/>
<evidence type="ECO:0000256" key="1">
    <source>
        <dbReference type="ARBA" id="ARBA00022441"/>
    </source>
</evidence>
<gene>
    <name evidence="3" type="ORF">PECAL_3P12880</name>
</gene>
<dbReference type="PANTHER" id="PTHR46093">
    <property type="entry name" value="ACYL-COA-BINDING DOMAIN-CONTAINING PROTEIN 5"/>
    <property type="match status" value="1"/>
</dbReference>
<dbReference type="Pfam" id="PF01344">
    <property type="entry name" value="Kelch_1"/>
    <property type="match status" value="1"/>
</dbReference>
<dbReference type="PANTHER" id="PTHR46093:SF18">
    <property type="entry name" value="FIBRONECTIN TYPE-III DOMAIN-CONTAINING PROTEIN"/>
    <property type="match status" value="1"/>
</dbReference>
<dbReference type="InterPro" id="IPR006652">
    <property type="entry name" value="Kelch_1"/>
</dbReference>
<protein>
    <submittedName>
        <fullName evidence="3">Uncharacterized protein</fullName>
    </submittedName>
</protein>
<evidence type="ECO:0000313" key="4">
    <source>
        <dbReference type="Proteomes" id="UP000789595"/>
    </source>
</evidence>
<evidence type="ECO:0000313" key="3">
    <source>
        <dbReference type="EMBL" id="CAH0371352.1"/>
    </source>
</evidence>
<evidence type="ECO:0000256" key="2">
    <source>
        <dbReference type="ARBA" id="ARBA00022737"/>
    </source>
</evidence>
<keyword evidence="4" id="KW-1185">Reference proteome</keyword>